<sequence>MKISNSDRKRFSKLVSTIVEDADDDVTLNRALNKLALDDLERLKTYLSGSMSINPFYLLRFIVIYSFLGGLIIYFVYIYQTNAMVLSFAIGLSIGVLIEGILTIVKVPLLTHSIVTYRRRKYDRIVQVIEMILKKRYLKELKNAVIGF</sequence>
<evidence type="ECO:0000256" key="1">
    <source>
        <dbReference type="SAM" id="Phobius"/>
    </source>
</evidence>
<dbReference type="AlphaFoldDB" id="A0A841Z6Z8"/>
<proteinExistence type="predicted"/>
<reference evidence="2 3" key="1">
    <citation type="submission" date="2020-03" db="EMBL/GenBank/DDBJ databases">
        <title>Soil Listeria distribution.</title>
        <authorList>
            <person name="Liao J."/>
            <person name="Wiedmann M."/>
        </authorList>
    </citation>
    <scope>NUCLEOTIDE SEQUENCE [LARGE SCALE GENOMIC DNA]</scope>
    <source>
        <strain evidence="2 3">FSL L7-1523</strain>
    </source>
</reference>
<gene>
    <name evidence="2" type="ORF">HB943_14460</name>
</gene>
<keyword evidence="1" id="KW-0812">Transmembrane</keyword>
<feature type="transmembrane region" description="Helical" evidence="1">
    <location>
        <begin position="57"/>
        <end position="79"/>
    </location>
</feature>
<evidence type="ECO:0000313" key="3">
    <source>
        <dbReference type="Proteomes" id="UP000564536"/>
    </source>
</evidence>
<keyword evidence="1" id="KW-1133">Transmembrane helix</keyword>
<dbReference type="Proteomes" id="UP000564536">
    <property type="component" value="Unassembled WGS sequence"/>
</dbReference>
<dbReference type="RefSeq" id="WP_185427216.1">
    <property type="nucleotide sequence ID" value="NZ_JAARRL010000030.1"/>
</dbReference>
<accession>A0A841Z6Z8</accession>
<evidence type="ECO:0000313" key="2">
    <source>
        <dbReference type="EMBL" id="MBC1501801.1"/>
    </source>
</evidence>
<organism evidence="2 3">
    <name type="scientific">Listeria weihenstephanensis</name>
    <dbReference type="NCBI Taxonomy" id="1006155"/>
    <lineage>
        <taxon>Bacteria</taxon>
        <taxon>Bacillati</taxon>
        <taxon>Bacillota</taxon>
        <taxon>Bacilli</taxon>
        <taxon>Bacillales</taxon>
        <taxon>Listeriaceae</taxon>
        <taxon>Listeria</taxon>
    </lineage>
</organism>
<feature type="transmembrane region" description="Helical" evidence="1">
    <location>
        <begin position="85"/>
        <end position="111"/>
    </location>
</feature>
<dbReference type="EMBL" id="JAARRL010000030">
    <property type="protein sequence ID" value="MBC1501801.1"/>
    <property type="molecule type" value="Genomic_DNA"/>
</dbReference>
<comment type="caution">
    <text evidence="2">The sequence shown here is derived from an EMBL/GenBank/DDBJ whole genome shotgun (WGS) entry which is preliminary data.</text>
</comment>
<keyword evidence="1" id="KW-0472">Membrane</keyword>
<name>A0A841Z6Z8_9LIST</name>
<protein>
    <submittedName>
        <fullName evidence="2">Uncharacterized protein</fullName>
    </submittedName>
</protein>